<dbReference type="GO" id="GO:0052914">
    <property type="term" value="F:16S rRNA (guanine(1207)-N(2))-methyltransferase activity"/>
    <property type="evidence" value="ECO:0007669"/>
    <property type="project" value="UniProtKB-EC"/>
</dbReference>
<comment type="catalytic activity">
    <reaction evidence="6">
        <text>guanosine(1207) in 16S rRNA + S-adenosyl-L-methionine = N(2)-methylguanosine(1207) in 16S rRNA + S-adenosyl-L-homocysteine + H(+)</text>
        <dbReference type="Rhea" id="RHEA:42736"/>
        <dbReference type="Rhea" id="RHEA-COMP:10213"/>
        <dbReference type="Rhea" id="RHEA-COMP:10214"/>
        <dbReference type="ChEBI" id="CHEBI:15378"/>
        <dbReference type="ChEBI" id="CHEBI:57856"/>
        <dbReference type="ChEBI" id="CHEBI:59789"/>
        <dbReference type="ChEBI" id="CHEBI:74269"/>
        <dbReference type="ChEBI" id="CHEBI:74481"/>
        <dbReference type="EC" id="2.1.1.172"/>
    </reaction>
</comment>
<protein>
    <recommendedName>
        <fullName evidence="6">Ribosomal RNA small subunit methyltransferase C</fullName>
        <ecNumber evidence="6">2.1.1.172</ecNumber>
    </recommendedName>
    <alternativeName>
        <fullName evidence="6">16S rRNA m2G1207 methyltransferase</fullName>
    </alternativeName>
    <alternativeName>
        <fullName evidence="6">rRNA (guanine-N(2)-)-methyltransferase RsmC</fullName>
    </alternativeName>
</protein>
<dbReference type="EMBL" id="AMRI01000007">
    <property type="protein sequence ID" value="EKE75728.1"/>
    <property type="molecule type" value="Genomic_DNA"/>
</dbReference>
<proteinExistence type="inferred from homology"/>
<dbReference type="PANTHER" id="PTHR47816:SF4">
    <property type="entry name" value="RIBOSOMAL RNA SMALL SUBUNIT METHYLTRANSFERASE C"/>
    <property type="match status" value="1"/>
</dbReference>
<evidence type="ECO:0000259" key="7">
    <source>
        <dbReference type="Pfam" id="PF05175"/>
    </source>
</evidence>
<keyword evidence="2 6" id="KW-0698">rRNA processing</keyword>
<comment type="function">
    <text evidence="6">Specifically methylates the guanine in position 1207 of 16S rRNA in the 30S particle.</text>
</comment>
<comment type="subcellular location">
    <subcellularLocation>
        <location evidence="6">Cytoplasm</location>
    </subcellularLocation>
</comment>
<evidence type="ECO:0000256" key="1">
    <source>
        <dbReference type="ARBA" id="ARBA00022490"/>
    </source>
</evidence>
<evidence type="ECO:0000313" key="10">
    <source>
        <dbReference type="Proteomes" id="UP000006755"/>
    </source>
</evidence>
<evidence type="ECO:0000256" key="2">
    <source>
        <dbReference type="ARBA" id="ARBA00022552"/>
    </source>
</evidence>
<dbReference type="Pfam" id="PF05175">
    <property type="entry name" value="MTS"/>
    <property type="match status" value="1"/>
</dbReference>
<comment type="caution">
    <text evidence="9">The sequence shown here is derived from an EMBL/GenBank/DDBJ whole genome shotgun (WGS) entry which is preliminary data.</text>
</comment>
<keyword evidence="10" id="KW-1185">Reference proteome</keyword>
<keyword evidence="3 6" id="KW-0489">Methyltransferase</keyword>
<accession>K2JKA5</accession>
<dbReference type="PATRIC" id="fig|745411.4.peg.1309"/>
<dbReference type="InterPro" id="IPR023543">
    <property type="entry name" value="rRNA_ssu_MeTfrase_C"/>
</dbReference>
<dbReference type="InterPro" id="IPR046977">
    <property type="entry name" value="RsmC/RlmG"/>
</dbReference>
<evidence type="ECO:0000313" key="9">
    <source>
        <dbReference type="EMBL" id="EKE75728.1"/>
    </source>
</evidence>
<keyword evidence="5 6" id="KW-0949">S-adenosyl-L-methionine</keyword>
<dbReference type="InterPro" id="IPR002052">
    <property type="entry name" value="DNA_methylase_N6_adenine_CS"/>
</dbReference>
<dbReference type="SUPFAM" id="SSF53335">
    <property type="entry name" value="S-adenosyl-L-methionine-dependent methyltransferases"/>
    <property type="match status" value="1"/>
</dbReference>
<dbReference type="GO" id="GO:0003676">
    <property type="term" value="F:nucleic acid binding"/>
    <property type="evidence" value="ECO:0007669"/>
    <property type="project" value="InterPro"/>
</dbReference>
<dbReference type="InterPro" id="IPR029063">
    <property type="entry name" value="SAM-dependent_MTases_sf"/>
</dbReference>
<comment type="similarity">
    <text evidence="6">Belongs to the methyltransferase superfamily. RsmC family.</text>
</comment>
<dbReference type="GO" id="GO:0005737">
    <property type="term" value="C:cytoplasm"/>
    <property type="evidence" value="ECO:0007669"/>
    <property type="project" value="UniProtKB-SubCell"/>
</dbReference>
<evidence type="ECO:0000256" key="5">
    <source>
        <dbReference type="ARBA" id="ARBA00022691"/>
    </source>
</evidence>
<evidence type="ECO:0000259" key="8">
    <source>
        <dbReference type="Pfam" id="PF08468"/>
    </source>
</evidence>
<keyword evidence="4 6" id="KW-0808">Transferase</keyword>
<feature type="domain" description="Methyltransferase small" evidence="7">
    <location>
        <begin position="197"/>
        <end position="363"/>
    </location>
</feature>
<dbReference type="AlphaFoldDB" id="K2JKA5"/>
<dbReference type="Proteomes" id="UP000006755">
    <property type="component" value="Unassembled WGS sequence"/>
</dbReference>
<sequence length="370" mass="40107">MKCKPPWLGREYGQIEYSQCYTGRLFSKAHTMLHNISQLLLRNQDHLAEGSLLISQSPRDQLAQEWDGDLYSHHTDFVAWQLAQRALGDKAQFAPAPTGLTVDQALLVMPKSKDEARMLLAAMAALLPVGGKLLLAGENKAGIKSAVKLLEPYGEPVKIDSARHCSLFEVVLTQAAPAFNLEDYQQRFELTVAGEQLTVVSLPGVFSHGELDDATALLLENLPRIKTGRLLDFGCGAGIIGTYLAKKAPQAQVEMLDVSALAIKASELTLAANGVTAKVTPSDGLSALTGRFHQIVTNPPFHTGVGTDYSATEQLLAEAPKRLVQGGDLVLVANRFLRYEPLLAAGFNNKVDTLAQSNKFKVLYCRGSGR</sequence>
<dbReference type="STRING" id="745411.B3C1_06598"/>
<dbReference type="CDD" id="cd02440">
    <property type="entry name" value="AdoMet_MTases"/>
    <property type="match status" value="1"/>
</dbReference>
<gene>
    <name evidence="6" type="primary">rsmC</name>
    <name evidence="9" type="ORF">B3C1_06598</name>
</gene>
<dbReference type="OrthoDB" id="9816072at2"/>
<dbReference type="HAMAP" id="MF_01862">
    <property type="entry name" value="16SrRNA_methyltr_C"/>
    <property type="match status" value="1"/>
</dbReference>
<evidence type="ECO:0000256" key="4">
    <source>
        <dbReference type="ARBA" id="ARBA00022679"/>
    </source>
</evidence>
<dbReference type="InterPro" id="IPR007848">
    <property type="entry name" value="Small_mtfrase_dom"/>
</dbReference>
<feature type="domain" description="Methyltransferase small N-terminal" evidence="8">
    <location>
        <begin position="37"/>
        <end position="187"/>
    </location>
</feature>
<dbReference type="eggNOG" id="COG2813">
    <property type="taxonomic scope" value="Bacteria"/>
</dbReference>
<evidence type="ECO:0000256" key="3">
    <source>
        <dbReference type="ARBA" id="ARBA00022603"/>
    </source>
</evidence>
<comment type="subunit">
    <text evidence="6">Monomer.</text>
</comment>
<dbReference type="Gene3D" id="3.40.50.150">
    <property type="entry name" value="Vaccinia Virus protein VP39"/>
    <property type="match status" value="2"/>
</dbReference>
<dbReference type="PANTHER" id="PTHR47816">
    <property type="entry name" value="RIBOSOMAL RNA SMALL SUBUNIT METHYLTRANSFERASE C"/>
    <property type="match status" value="1"/>
</dbReference>
<dbReference type="PROSITE" id="PS00092">
    <property type="entry name" value="N6_MTASE"/>
    <property type="match status" value="1"/>
</dbReference>
<evidence type="ECO:0000256" key="6">
    <source>
        <dbReference type="HAMAP-Rule" id="MF_01862"/>
    </source>
</evidence>
<dbReference type="InterPro" id="IPR013675">
    <property type="entry name" value="Mtase_sm_N"/>
</dbReference>
<dbReference type="EC" id="2.1.1.172" evidence="6"/>
<organism evidence="9 10">
    <name type="scientific">Gallaecimonas xiamenensis 3-C-1</name>
    <dbReference type="NCBI Taxonomy" id="745411"/>
    <lineage>
        <taxon>Bacteria</taxon>
        <taxon>Pseudomonadati</taxon>
        <taxon>Pseudomonadota</taxon>
        <taxon>Gammaproteobacteria</taxon>
        <taxon>Enterobacterales</taxon>
        <taxon>Gallaecimonadaceae</taxon>
        <taxon>Gallaecimonas</taxon>
    </lineage>
</organism>
<name>K2JKA5_9GAMM</name>
<reference evidence="9 10" key="1">
    <citation type="journal article" date="2012" name="J. Bacteriol.">
        <title>Genome Sequence of Gallaecimonas xiamenensis Type Strain 3-C-1.</title>
        <authorList>
            <person name="Lai Q."/>
            <person name="Wang L."/>
            <person name="Wang W."/>
            <person name="Shao Z."/>
        </authorList>
    </citation>
    <scope>NUCLEOTIDE SEQUENCE [LARGE SCALE GENOMIC DNA]</scope>
    <source>
        <strain evidence="9 10">3-C-1</strain>
    </source>
</reference>
<dbReference type="Pfam" id="PF08468">
    <property type="entry name" value="MTS_N"/>
    <property type="match status" value="1"/>
</dbReference>
<keyword evidence="1 6" id="KW-0963">Cytoplasm</keyword>